<dbReference type="STRING" id="768706.Desor_1103"/>
<evidence type="ECO:0000256" key="8">
    <source>
        <dbReference type="ARBA" id="ARBA00022741"/>
    </source>
</evidence>
<evidence type="ECO:0000313" key="17">
    <source>
        <dbReference type="Proteomes" id="UP000006346"/>
    </source>
</evidence>
<proteinExistence type="predicted"/>
<dbReference type="EC" id="2.7.13.3" evidence="3"/>
<dbReference type="InterPro" id="IPR050640">
    <property type="entry name" value="Bact_2-comp_sensor_kinase"/>
</dbReference>
<evidence type="ECO:0000256" key="10">
    <source>
        <dbReference type="ARBA" id="ARBA00022840"/>
    </source>
</evidence>
<keyword evidence="12" id="KW-0902">Two-component regulatory system</keyword>
<dbReference type="InterPro" id="IPR036890">
    <property type="entry name" value="HATPase_C_sf"/>
</dbReference>
<feature type="transmembrane region" description="Helical" evidence="14">
    <location>
        <begin position="40"/>
        <end position="59"/>
    </location>
</feature>
<comment type="subcellular location">
    <subcellularLocation>
        <location evidence="2">Cell membrane</location>
        <topology evidence="2">Multi-pass membrane protein</topology>
    </subcellularLocation>
</comment>
<feature type="transmembrane region" description="Helical" evidence="14">
    <location>
        <begin position="97"/>
        <end position="125"/>
    </location>
</feature>
<keyword evidence="6" id="KW-0808">Transferase</keyword>
<keyword evidence="7 14" id="KW-0812">Transmembrane</keyword>
<keyword evidence="4" id="KW-1003">Cell membrane</keyword>
<reference evidence="17" key="1">
    <citation type="submission" date="2011-11" db="EMBL/GenBank/DDBJ databases">
        <title>Complete sequence of Desulfosporosinus orientis DSM 765.</title>
        <authorList>
            <person name="Lucas S."/>
            <person name="Han J."/>
            <person name="Lapidus A."/>
            <person name="Cheng J.-F."/>
            <person name="Goodwin L."/>
            <person name="Pitluck S."/>
            <person name="Peters L."/>
            <person name="Ovchinnikova G."/>
            <person name="Teshima H."/>
            <person name="Detter J.C."/>
            <person name="Han C."/>
            <person name="Tapia R."/>
            <person name="Land M."/>
            <person name="Hauser L."/>
            <person name="Kyrpides N."/>
            <person name="Ivanova N."/>
            <person name="Pagani I."/>
            <person name="Pester M."/>
            <person name="Spring S."/>
            <person name="Ollivier B."/>
            <person name="Rattei T."/>
            <person name="Klenk H.-P."/>
            <person name="Wagner M."/>
            <person name="Loy A."/>
            <person name="Woyke T."/>
        </authorList>
    </citation>
    <scope>NUCLEOTIDE SEQUENCE [LARGE SCALE GENOMIC DNA]</scope>
    <source>
        <strain evidence="17">ATCC 19365 / DSM 765 / NCIMB 8382 / VKM B-1628</strain>
    </source>
</reference>
<dbReference type="PROSITE" id="PS50109">
    <property type="entry name" value="HIS_KIN"/>
    <property type="match status" value="1"/>
</dbReference>
<protein>
    <recommendedName>
        <fullName evidence="3">histidine kinase</fullName>
        <ecNumber evidence="3">2.7.13.3</ecNumber>
    </recommendedName>
</protein>
<dbReference type="eggNOG" id="COG3275">
    <property type="taxonomic scope" value="Bacteria"/>
</dbReference>
<evidence type="ECO:0000256" key="3">
    <source>
        <dbReference type="ARBA" id="ARBA00012438"/>
    </source>
</evidence>
<evidence type="ECO:0000256" key="5">
    <source>
        <dbReference type="ARBA" id="ARBA00022553"/>
    </source>
</evidence>
<keyword evidence="13 14" id="KW-0472">Membrane</keyword>
<evidence type="ECO:0000256" key="1">
    <source>
        <dbReference type="ARBA" id="ARBA00000085"/>
    </source>
</evidence>
<name>G7WAK9_DESOD</name>
<dbReference type="OrthoDB" id="9809348at2"/>
<evidence type="ECO:0000256" key="2">
    <source>
        <dbReference type="ARBA" id="ARBA00004651"/>
    </source>
</evidence>
<comment type="catalytic activity">
    <reaction evidence="1">
        <text>ATP + protein L-histidine = ADP + protein N-phospho-L-histidine.</text>
        <dbReference type="EC" id="2.7.13.3"/>
    </reaction>
</comment>
<dbReference type="PATRIC" id="fig|768706.3.peg.1080"/>
<evidence type="ECO:0000256" key="6">
    <source>
        <dbReference type="ARBA" id="ARBA00022679"/>
    </source>
</evidence>
<dbReference type="GO" id="GO:0000155">
    <property type="term" value="F:phosphorelay sensor kinase activity"/>
    <property type="evidence" value="ECO:0007669"/>
    <property type="project" value="InterPro"/>
</dbReference>
<evidence type="ECO:0000256" key="14">
    <source>
        <dbReference type="SAM" id="Phobius"/>
    </source>
</evidence>
<dbReference type="InterPro" id="IPR010559">
    <property type="entry name" value="Sig_transdc_His_kin_internal"/>
</dbReference>
<evidence type="ECO:0000256" key="12">
    <source>
        <dbReference type="ARBA" id="ARBA00023012"/>
    </source>
</evidence>
<keyword evidence="8" id="KW-0547">Nucleotide-binding</keyword>
<dbReference type="PANTHER" id="PTHR34220">
    <property type="entry name" value="SENSOR HISTIDINE KINASE YPDA"/>
    <property type="match status" value="1"/>
</dbReference>
<evidence type="ECO:0000256" key="9">
    <source>
        <dbReference type="ARBA" id="ARBA00022777"/>
    </source>
</evidence>
<dbReference type="Gene3D" id="3.30.450.40">
    <property type="match status" value="1"/>
</dbReference>
<dbReference type="EMBL" id="CP003108">
    <property type="protein sequence ID" value="AET66777.1"/>
    <property type="molecule type" value="Genomic_DNA"/>
</dbReference>
<dbReference type="Pfam" id="PF06580">
    <property type="entry name" value="His_kinase"/>
    <property type="match status" value="1"/>
</dbReference>
<organism evidence="16 17">
    <name type="scientific">Desulfosporosinus orientis (strain ATCC 19365 / DSM 765 / NCIMB 8382 / VKM B-1628 / Singapore I)</name>
    <name type="common">Desulfotomaculum orientis</name>
    <dbReference type="NCBI Taxonomy" id="768706"/>
    <lineage>
        <taxon>Bacteria</taxon>
        <taxon>Bacillati</taxon>
        <taxon>Bacillota</taxon>
        <taxon>Clostridia</taxon>
        <taxon>Eubacteriales</taxon>
        <taxon>Desulfitobacteriaceae</taxon>
        <taxon>Desulfosporosinus</taxon>
    </lineage>
</organism>
<dbReference type="GO" id="GO:0071555">
    <property type="term" value="P:cell wall organization"/>
    <property type="evidence" value="ECO:0007669"/>
    <property type="project" value="InterPro"/>
</dbReference>
<dbReference type="KEGG" id="dor:Desor_1103"/>
<dbReference type="HOGENOM" id="CLU_020473_3_3_9"/>
<accession>G7WAK9</accession>
<keyword evidence="5" id="KW-0597">Phosphoprotein</keyword>
<dbReference type="Gene3D" id="1.10.1760.20">
    <property type="match status" value="1"/>
</dbReference>
<dbReference type="InterPro" id="IPR011620">
    <property type="entry name" value="Sig_transdc_His_kinase_LytS_TM"/>
</dbReference>
<evidence type="ECO:0000256" key="4">
    <source>
        <dbReference type="ARBA" id="ARBA00022475"/>
    </source>
</evidence>
<sequence>MEILKGLAERLSIIATIALLMTKSQTFRRYLNSQKNQRETLSLIIIFGILSVAGTYSGVPVHGSLANTSAIGTVSAGMLGGPLVGVWVGLITGVHFYLFYGGFTGLACAVSPVMQGLLGGLVYWLARDKNCDWKMGIALGVVAQTLEMLIILWFAPPFDLAWKFIRTIAIPMLCFNGLGLGLFLYVIKAVYEEEEQIAAAQAQKVLQIADRTLPYLRKGLNLESAQNAIQIIQEMSNLAAVSITDTQQIIAYVGLGADHHFRGQPLFFTEEVLRELQAGESIQATSEMEINCRGPFCPLRSFIAVPLRPGDRMIGILILYRDQRGKSVVDLTLAQGLGKLFSTQLELAELEHQKELSVASEIRALQAQIQPHFLFNTLNTIGSLIRSQPEKAREVLVFLGEFLRRNMRQGVAFHTVQEEFKHVEAYLAIEEARFANKLKVNINIDPGTEEVSLPPLVLQPLVENAVKHGLLPKESGGTVCIRVGLEGDSINIVIQDDGVGISSFKLRDLLEGDQEEDTEIGIGLRNVHQRLLRLYGQGLLIESILGVGTSVSFRVPVSGSVLKGVTL</sequence>
<dbReference type="SUPFAM" id="SSF55874">
    <property type="entry name" value="ATPase domain of HSP90 chaperone/DNA topoisomerase II/histidine kinase"/>
    <property type="match status" value="1"/>
</dbReference>
<keyword evidence="10" id="KW-0067">ATP-binding</keyword>
<dbReference type="Pfam" id="PF02518">
    <property type="entry name" value="HATPase_c"/>
    <property type="match status" value="1"/>
</dbReference>
<dbReference type="InterPro" id="IPR005467">
    <property type="entry name" value="His_kinase_dom"/>
</dbReference>
<dbReference type="InterPro" id="IPR003018">
    <property type="entry name" value="GAF"/>
</dbReference>
<dbReference type="InterPro" id="IPR003594">
    <property type="entry name" value="HATPase_dom"/>
</dbReference>
<keyword evidence="9" id="KW-0418">Kinase</keyword>
<keyword evidence="17" id="KW-1185">Reference proteome</keyword>
<dbReference type="Pfam" id="PF07694">
    <property type="entry name" value="5TM-5TMR_LYT"/>
    <property type="match status" value="1"/>
</dbReference>
<dbReference type="PANTHER" id="PTHR34220:SF7">
    <property type="entry name" value="SENSOR HISTIDINE KINASE YPDA"/>
    <property type="match status" value="1"/>
</dbReference>
<feature type="transmembrane region" description="Helical" evidence="14">
    <location>
        <begin position="71"/>
        <end position="91"/>
    </location>
</feature>
<dbReference type="AlphaFoldDB" id="G7WAK9"/>
<evidence type="ECO:0000256" key="11">
    <source>
        <dbReference type="ARBA" id="ARBA00022989"/>
    </source>
</evidence>
<keyword evidence="11 14" id="KW-1133">Transmembrane helix</keyword>
<dbReference type="GO" id="GO:0005524">
    <property type="term" value="F:ATP binding"/>
    <property type="evidence" value="ECO:0007669"/>
    <property type="project" value="UniProtKB-KW"/>
</dbReference>
<dbReference type="Gene3D" id="3.30.565.10">
    <property type="entry name" value="Histidine kinase-like ATPase, C-terminal domain"/>
    <property type="match status" value="1"/>
</dbReference>
<dbReference type="InterPro" id="IPR029016">
    <property type="entry name" value="GAF-like_dom_sf"/>
</dbReference>
<dbReference type="SUPFAM" id="SSF55781">
    <property type="entry name" value="GAF domain-like"/>
    <property type="match status" value="1"/>
</dbReference>
<reference evidence="16 17" key="2">
    <citation type="journal article" date="2012" name="J. Bacteriol.">
        <title>Complete genome sequences of Desulfosporosinus orientis DSM765T, Desulfosporosinus youngiae DSM17734T, Desulfosporosinus meridiei DSM13257T, and Desulfosporosinus acidiphilus DSM22704T.</title>
        <authorList>
            <person name="Pester M."/>
            <person name="Brambilla E."/>
            <person name="Alazard D."/>
            <person name="Rattei T."/>
            <person name="Weinmaier T."/>
            <person name="Han J."/>
            <person name="Lucas S."/>
            <person name="Lapidus A."/>
            <person name="Cheng J.F."/>
            <person name="Goodwin L."/>
            <person name="Pitluck S."/>
            <person name="Peters L."/>
            <person name="Ovchinnikova G."/>
            <person name="Teshima H."/>
            <person name="Detter J.C."/>
            <person name="Han C.S."/>
            <person name="Tapia R."/>
            <person name="Land M.L."/>
            <person name="Hauser L."/>
            <person name="Kyrpides N.C."/>
            <person name="Ivanova N.N."/>
            <person name="Pagani I."/>
            <person name="Huntmann M."/>
            <person name="Wei C.L."/>
            <person name="Davenport K.W."/>
            <person name="Daligault H."/>
            <person name="Chain P.S."/>
            <person name="Chen A."/>
            <person name="Mavromatis K."/>
            <person name="Markowitz V."/>
            <person name="Szeto E."/>
            <person name="Mikhailova N."/>
            <person name="Pati A."/>
            <person name="Wagner M."/>
            <person name="Woyke T."/>
            <person name="Ollivier B."/>
            <person name="Klenk H.P."/>
            <person name="Spring S."/>
            <person name="Loy A."/>
        </authorList>
    </citation>
    <scope>NUCLEOTIDE SEQUENCE [LARGE SCALE GENOMIC DNA]</scope>
    <source>
        <strain evidence="17">ATCC 19365 / DSM 765 / NCIMB 8382 / VKM B-1628</strain>
    </source>
</reference>
<dbReference type="SMART" id="SM00065">
    <property type="entry name" value="GAF"/>
    <property type="match status" value="1"/>
</dbReference>
<dbReference type="GO" id="GO:0005886">
    <property type="term" value="C:plasma membrane"/>
    <property type="evidence" value="ECO:0007669"/>
    <property type="project" value="UniProtKB-SubCell"/>
</dbReference>
<evidence type="ECO:0000259" key="15">
    <source>
        <dbReference type="PROSITE" id="PS50109"/>
    </source>
</evidence>
<feature type="transmembrane region" description="Helical" evidence="14">
    <location>
        <begin position="137"/>
        <end position="156"/>
    </location>
</feature>
<feature type="domain" description="Histidine kinase" evidence="15">
    <location>
        <begin position="457"/>
        <end position="559"/>
    </location>
</feature>
<dbReference type="RefSeq" id="WP_014183598.1">
    <property type="nucleotide sequence ID" value="NC_016584.1"/>
</dbReference>
<evidence type="ECO:0000313" key="16">
    <source>
        <dbReference type="EMBL" id="AET66777.1"/>
    </source>
</evidence>
<dbReference type="Proteomes" id="UP000006346">
    <property type="component" value="Chromosome"/>
</dbReference>
<gene>
    <name evidence="16" type="ordered locus">Desor_1103</name>
</gene>
<evidence type="ECO:0000256" key="7">
    <source>
        <dbReference type="ARBA" id="ARBA00022692"/>
    </source>
</evidence>
<feature type="transmembrane region" description="Helical" evidence="14">
    <location>
        <begin position="168"/>
        <end position="187"/>
    </location>
</feature>
<evidence type="ECO:0000256" key="13">
    <source>
        <dbReference type="ARBA" id="ARBA00023136"/>
    </source>
</evidence>